<reference evidence="2 3" key="1">
    <citation type="submission" date="2018-02" db="EMBL/GenBank/DDBJ databases">
        <title>The genomes of Aspergillus section Nigri reveals drivers in fungal speciation.</title>
        <authorList>
            <consortium name="DOE Joint Genome Institute"/>
            <person name="Vesth T.C."/>
            <person name="Nybo J."/>
            <person name="Theobald S."/>
            <person name="Brandl J."/>
            <person name="Frisvad J.C."/>
            <person name="Nielsen K.F."/>
            <person name="Lyhne E.K."/>
            <person name="Kogle M.E."/>
            <person name="Kuo A."/>
            <person name="Riley R."/>
            <person name="Clum A."/>
            <person name="Nolan M."/>
            <person name="Lipzen A."/>
            <person name="Salamov A."/>
            <person name="Henrissat B."/>
            <person name="Wiebenga A."/>
            <person name="De vries R.P."/>
            <person name="Grigoriev I.V."/>
            <person name="Mortensen U.H."/>
            <person name="Andersen M.R."/>
            <person name="Baker S.E."/>
        </authorList>
    </citation>
    <scope>NUCLEOTIDE SEQUENCE [LARGE SCALE GENOMIC DNA]</scope>
    <source>
        <strain evidence="2 3">CBS 121057</strain>
    </source>
</reference>
<feature type="domain" description="Heterokaryon incompatibility" evidence="1">
    <location>
        <begin position="24"/>
        <end position="171"/>
    </location>
</feature>
<dbReference type="InterPro" id="IPR010730">
    <property type="entry name" value="HET"/>
</dbReference>
<feature type="non-terminal residue" evidence="2">
    <location>
        <position position="1"/>
    </location>
</feature>
<dbReference type="PANTHER" id="PTHR33112:SF16">
    <property type="entry name" value="HETEROKARYON INCOMPATIBILITY DOMAIN-CONTAINING PROTEIN"/>
    <property type="match status" value="1"/>
</dbReference>
<dbReference type="OrthoDB" id="5362512at2759"/>
<feature type="non-terminal residue" evidence="2">
    <location>
        <position position="189"/>
    </location>
</feature>
<sequence length="189" mass="21374">PPVDFRLIDVNERCVVRVKRLQDYVCLSYVWGTDTSCQATFETIRDLERPNSFAGSSVPGTIKHAMMACAALGKRYLWVDRLCIIQDEEENPSKQFQIDAMGDIYSSAVLTIVALEGTGADYGLHGVSPDLGRRALYKINLEGERFLESFKGIESLCHGKMWTSRGWTYQESTLSPRLLLFTKYGLVYE</sequence>
<name>A0A319F9V6_ASPSB</name>
<proteinExistence type="predicted"/>
<dbReference type="AlphaFoldDB" id="A0A319F9V6"/>
<accession>A0A319F9V6</accession>
<keyword evidence="3" id="KW-1185">Reference proteome</keyword>
<dbReference type="EMBL" id="KZ826391">
    <property type="protein sequence ID" value="PYI02673.1"/>
    <property type="molecule type" value="Genomic_DNA"/>
</dbReference>
<dbReference type="VEuPathDB" id="FungiDB:BO78DRAFT_276952"/>
<evidence type="ECO:0000259" key="1">
    <source>
        <dbReference type="Pfam" id="PF06985"/>
    </source>
</evidence>
<dbReference type="PANTHER" id="PTHR33112">
    <property type="entry name" value="DOMAIN PROTEIN, PUTATIVE-RELATED"/>
    <property type="match status" value="1"/>
</dbReference>
<evidence type="ECO:0000313" key="3">
    <source>
        <dbReference type="Proteomes" id="UP000248423"/>
    </source>
</evidence>
<gene>
    <name evidence="2" type="ORF">BO78DRAFT_276952</name>
</gene>
<protein>
    <submittedName>
        <fullName evidence="2">HET-domain-containing protein</fullName>
    </submittedName>
</protein>
<evidence type="ECO:0000313" key="2">
    <source>
        <dbReference type="EMBL" id="PYI02673.1"/>
    </source>
</evidence>
<organism evidence="2 3">
    <name type="scientific">Aspergillus sclerotiicarbonarius (strain CBS 121057 / IBT 28362)</name>
    <dbReference type="NCBI Taxonomy" id="1448318"/>
    <lineage>
        <taxon>Eukaryota</taxon>
        <taxon>Fungi</taxon>
        <taxon>Dikarya</taxon>
        <taxon>Ascomycota</taxon>
        <taxon>Pezizomycotina</taxon>
        <taxon>Eurotiomycetes</taxon>
        <taxon>Eurotiomycetidae</taxon>
        <taxon>Eurotiales</taxon>
        <taxon>Aspergillaceae</taxon>
        <taxon>Aspergillus</taxon>
        <taxon>Aspergillus subgen. Circumdati</taxon>
    </lineage>
</organism>
<dbReference type="Proteomes" id="UP000248423">
    <property type="component" value="Unassembled WGS sequence"/>
</dbReference>
<dbReference type="STRING" id="1448318.A0A319F9V6"/>
<dbReference type="Pfam" id="PF06985">
    <property type="entry name" value="HET"/>
    <property type="match status" value="1"/>
</dbReference>